<dbReference type="GO" id="GO:0009245">
    <property type="term" value="P:lipid A biosynthetic process"/>
    <property type="evidence" value="ECO:0007669"/>
    <property type="project" value="TreeGrafter"/>
</dbReference>
<dbReference type="InterPro" id="IPR039901">
    <property type="entry name" value="Kdotransferase"/>
</dbReference>
<dbReference type="Proteomes" id="UP000032726">
    <property type="component" value="Chromosome"/>
</dbReference>
<feature type="active site" description="Proton acceptor" evidence="7">
    <location>
        <position position="61"/>
    </location>
</feature>
<keyword evidence="8" id="KW-0472">Membrane</keyword>
<dbReference type="PANTHER" id="PTHR42755">
    <property type="entry name" value="3-DEOXY-MANNO-OCTULOSONATE CYTIDYLYLTRANSFERASE"/>
    <property type="match status" value="1"/>
</dbReference>
<evidence type="ECO:0000256" key="5">
    <source>
        <dbReference type="ARBA" id="ARBA00031445"/>
    </source>
</evidence>
<evidence type="ECO:0000256" key="1">
    <source>
        <dbReference type="ARBA" id="ARBA00004713"/>
    </source>
</evidence>
<evidence type="ECO:0000256" key="2">
    <source>
        <dbReference type="ARBA" id="ARBA00012621"/>
    </source>
</evidence>
<dbReference type="PANTHER" id="PTHR42755:SF1">
    <property type="entry name" value="3-DEOXY-D-MANNO-OCTULOSONIC ACID TRANSFERASE, MITOCHONDRIAL-RELATED"/>
    <property type="match status" value="1"/>
</dbReference>
<comment type="catalytic activity">
    <reaction evidence="6 8">
        <text>lipid IVA (E. coli) + CMP-3-deoxy-beta-D-manno-octulosonate = alpha-Kdo-(2-&gt;6)-lipid IVA (E. coli) + CMP + H(+)</text>
        <dbReference type="Rhea" id="RHEA:28066"/>
        <dbReference type="ChEBI" id="CHEBI:15378"/>
        <dbReference type="ChEBI" id="CHEBI:58603"/>
        <dbReference type="ChEBI" id="CHEBI:60364"/>
        <dbReference type="ChEBI" id="CHEBI:60377"/>
        <dbReference type="ChEBI" id="CHEBI:85987"/>
        <dbReference type="EC" id="2.4.99.12"/>
    </reaction>
</comment>
<dbReference type="GO" id="GO:0009244">
    <property type="term" value="P:lipopolysaccharide core region biosynthetic process"/>
    <property type="evidence" value="ECO:0007669"/>
    <property type="project" value="UniProtKB-UniRule"/>
</dbReference>
<accession>A0A0D5YUA2</accession>
<proteinExistence type="inferred from homology"/>
<sequence length="412" mass="46103">MVQHIYNFLIYVAWFGIRVASLTSPKLKLFVSGRKDLFKTLQSKIKSADKTIWIHVASLGEFEQGLPVLQAIKSTYSDHKLVLTFFSPSGYEVKKNTPAADVVCYLPFDTRANADRFLKIVQPELALLVKYEIWPNYLEGLRKRAVPTLLISALFSEHQVYFKPWGGYMRNKLGAFSHFFVQDQNSKKLLSTIGFDNATVSGDTRFDRVAEILKRDNTLDFMEAFCTDAPCFVAGSTWPEDEALLVDFINSSDKTVKYVIAPHDIKEAHIQKLISSIEKSTVRYSEIGQKDVSQYEVLVIDTIGLLTKIYSYASFAYVGGGFATGLHNTLEPAAFGIPVIIGPAYKGFKEAEELVDQGGIISVGSAKEFFNVANHFLMDTDSVLKTGQINSLYIKENVGATETIVRHIKTLL</sequence>
<dbReference type="GO" id="GO:0005886">
    <property type="term" value="C:plasma membrane"/>
    <property type="evidence" value="ECO:0007669"/>
    <property type="project" value="UniProtKB-SubCell"/>
</dbReference>
<reference evidence="10 11" key="1">
    <citation type="submission" date="2015-03" db="EMBL/GenBank/DDBJ databases">
        <title>Complete genome sequence of Muricauda lutaonensis CC-HSB-11T, isolated from a coastal hot spring.</title>
        <authorList>
            <person name="Kim K.M."/>
        </authorList>
    </citation>
    <scope>NUCLEOTIDE SEQUENCE [LARGE SCALE GENOMIC DNA]</scope>
    <source>
        <strain evidence="10 11">CC-HSB-11</strain>
    </source>
</reference>
<comment type="pathway">
    <text evidence="1 8">Bacterial outer membrane biogenesis; LPS core biosynthesis.</text>
</comment>
<dbReference type="InterPro" id="IPR038107">
    <property type="entry name" value="Glycos_transf_N_sf"/>
</dbReference>
<evidence type="ECO:0000256" key="4">
    <source>
        <dbReference type="ARBA" id="ARBA00022679"/>
    </source>
</evidence>
<keyword evidence="11" id="KW-1185">Reference proteome</keyword>
<dbReference type="STRING" id="516051.VC82_1861"/>
<evidence type="ECO:0000313" key="10">
    <source>
        <dbReference type="EMBL" id="AKA35466.1"/>
    </source>
</evidence>
<dbReference type="PATRIC" id="fig|516051.4.peg.1918"/>
<evidence type="ECO:0000256" key="6">
    <source>
        <dbReference type="ARBA" id="ARBA00049183"/>
    </source>
</evidence>
<name>A0A0D5YUA2_9FLAO</name>
<evidence type="ECO:0000313" key="11">
    <source>
        <dbReference type="Proteomes" id="UP000032726"/>
    </source>
</evidence>
<feature type="domain" description="3-deoxy-D-manno-octulosonic-acid transferase N-terminal" evidence="9">
    <location>
        <begin position="43"/>
        <end position="207"/>
    </location>
</feature>
<evidence type="ECO:0000256" key="3">
    <source>
        <dbReference type="ARBA" id="ARBA00019077"/>
    </source>
</evidence>
<keyword evidence="8" id="KW-0448">Lipopolysaccharide biosynthesis</keyword>
<evidence type="ECO:0000259" key="9">
    <source>
        <dbReference type="Pfam" id="PF04413"/>
    </source>
</evidence>
<keyword evidence="4 8" id="KW-0808">Transferase</keyword>
<dbReference type="RefSeq" id="WP_045802121.1">
    <property type="nucleotide sequence ID" value="NZ_CP011071.1"/>
</dbReference>
<gene>
    <name evidence="10" type="ORF">VC82_1861</name>
</gene>
<comment type="subcellular location">
    <subcellularLocation>
        <location evidence="8">Cell membrane</location>
    </subcellularLocation>
</comment>
<dbReference type="EC" id="2.4.99.12" evidence="2 8"/>
<dbReference type="GO" id="GO:0043842">
    <property type="term" value="F:Kdo transferase activity"/>
    <property type="evidence" value="ECO:0007669"/>
    <property type="project" value="UniProtKB-EC"/>
</dbReference>
<dbReference type="Pfam" id="PF04413">
    <property type="entry name" value="Glycos_transf_N"/>
    <property type="match status" value="1"/>
</dbReference>
<keyword evidence="8" id="KW-1003">Cell membrane</keyword>
<dbReference type="Gene3D" id="3.40.50.2000">
    <property type="entry name" value="Glycogen Phosphorylase B"/>
    <property type="match status" value="1"/>
</dbReference>
<dbReference type="HOGENOM" id="CLU_036146_2_1_10"/>
<dbReference type="UniPathway" id="UPA00958"/>
<dbReference type="KEGG" id="mlt:VC82_1861"/>
<organism evidence="10 11">
    <name type="scientific">Flagellimonas lutaonensis</name>
    <dbReference type="NCBI Taxonomy" id="516051"/>
    <lineage>
        <taxon>Bacteria</taxon>
        <taxon>Pseudomonadati</taxon>
        <taxon>Bacteroidota</taxon>
        <taxon>Flavobacteriia</taxon>
        <taxon>Flavobacteriales</taxon>
        <taxon>Flavobacteriaceae</taxon>
        <taxon>Flagellimonas</taxon>
    </lineage>
</organism>
<dbReference type="InterPro" id="IPR007507">
    <property type="entry name" value="Glycos_transf_N"/>
</dbReference>
<dbReference type="EMBL" id="CP011071">
    <property type="protein sequence ID" value="AKA35466.1"/>
    <property type="molecule type" value="Genomic_DNA"/>
</dbReference>
<dbReference type="AlphaFoldDB" id="A0A0D5YUA2"/>
<comment type="function">
    <text evidence="8">Involved in lipopolysaccharide (LPS) biosynthesis. Catalyzes the transfer of 3-deoxy-D-manno-octulosonate (Kdo) residue(s) from CMP-Kdo to lipid IV(A), the tetraacyldisaccharide-1,4'-bisphosphate precursor of lipid A.</text>
</comment>
<evidence type="ECO:0000256" key="8">
    <source>
        <dbReference type="RuleBase" id="RU365103"/>
    </source>
</evidence>
<protein>
    <recommendedName>
        <fullName evidence="3 8">3-deoxy-D-manno-octulosonic acid transferase</fullName>
        <shortName evidence="8">Kdo transferase</shortName>
        <ecNumber evidence="2 8">2.4.99.12</ecNumber>
    </recommendedName>
    <alternativeName>
        <fullName evidence="5 8">Lipid IV(A) 3-deoxy-D-manno-octulosonic acid transferase</fullName>
    </alternativeName>
</protein>
<dbReference type="Gene3D" id="3.40.50.11720">
    <property type="entry name" value="3-Deoxy-D-manno-octulosonic-acid transferase, N-terminal domain"/>
    <property type="match status" value="1"/>
</dbReference>
<evidence type="ECO:0000256" key="7">
    <source>
        <dbReference type="PIRSR" id="PIRSR639901-1"/>
    </source>
</evidence>
<comment type="similarity">
    <text evidence="8">Belongs to the glycosyltransferase group 1 family.</text>
</comment>